<dbReference type="Proteomes" id="UP000663888">
    <property type="component" value="Unassembled WGS sequence"/>
</dbReference>
<evidence type="ECO:0000313" key="2">
    <source>
        <dbReference type="Proteomes" id="UP000663888"/>
    </source>
</evidence>
<dbReference type="AlphaFoldDB" id="A0A8H3CAB1"/>
<sequence>MFGLVDYVVVHYEEAIQMALKHQESFRDLDRSLGVSLTKPWREMSIAPVMVQGRWQSPFCYEDTPANSLVHKLLELALKEQSRSNVTAYTDGSPAGSAAAWIMTGIQLEQQQSKLLRDVQNSGRNPTARQSLTIASQRKDLQQRIQQHNDDGRQWLPTPALTQIPNMAIQSTAEQHSILLPSIFPSGIVCSQGGDAVVESERELRRVQCLKALQVIRALTTQWAHQRDLQQRHVRGQAAITRAQEMGQKLHTKLTRTQQEYSHARACLKTLGMSSSDKLTLLPLRSSDISQLKKQALNRDSLGEGRVDLPWYWRVNLDIDNDTVSPDQVHKEYVQSLRVQWFRGRARFERWQEEVHWLQREAASIILDFRSRSEMWAERSKMAQHDGWRCYGLRQSQFWSDLAKDAYGRLIKPVKDGSTVSYTQAICQRVVDIYSPS</sequence>
<gene>
    <name evidence="1" type="ORF">RDB_LOCUS121693</name>
</gene>
<accession>A0A8H3CAB1</accession>
<reference evidence="1" key="1">
    <citation type="submission" date="2021-01" db="EMBL/GenBank/DDBJ databases">
        <authorList>
            <person name="Kaushik A."/>
        </authorList>
    </citation>
    <scope>NUCLEOTIDE SEQUENCE</scope>
    <source>
        <strain evidence="1">AG4-R118</strain>
    </source>
</reference>
<evidence type="ECO:0000313" key="1">
    <source>
        <dbReference type="EMBL" id="CAE6479277.1"/>
    </source>
</evidence>
<comment type="caution">
    <text evidence="1">The sequence shown here is derived from an EMBL/GenBank/DDBJ whole genome shotgun (WGS) entry which is preliminary data.</text>
</comment>
<dbReference type="EMBL" id="CAJMWX010001290">
    <property type="protein sequence ID" value="CAE6479277.1"/>
    <property type="molecule type" value="Genomic_DNA"/>
</dbReference>
<organism evidence="1 2">
    <name type="scientific">Rhizoctonia solani</name>
    <dbReference type="NCBI Taxonomy" id="456999"/>
    <lineage>
        <taxon>Eukaryota</taxon>
        <taxon>Fungi</taxon>
        <taxon>Dikarya</taxon>
        <taxon>Basidiomycota</taxon>
        <taxon>Agaricomycotina</taxon>
        <taxon>Agaricomycetes</taxon>
        <taxon>Cantharellales</taxon>
        <taxon>Ceratobasidiaceae</taxon>
        <taxon>Rhizoctonia</taxon>
    </lineage>
</organism>
<name>A0A8H3CAB1_9AGAM</name>
<proteinExistence type="predicted"/>
<protein>
    <submittedName>
        <fullName evidence="1">Uncharacterized protein</fullName>
    </submittedName>
</protein>